<feature type="signal peptide" evidence="1">
    <location>
        <begin position="1"/>
        <end position="21"/>
    </location>
</feature>
<accession>A0AAV9ZIC0</accession>
<reference evidence="3 4" key="1">
    <citation type="journal article" date="2024" name="J Genomics">
        <title>Draft genome sequencing and assembly of Favolaschia claudopus CIRM-BRFM 2984 isolated from oak limbs.</title>
        <authorList>
            <person name="Navarro D."/>
            <person name="Drula E."/>
            <person name="Chaduli D."/>
            <person name="Cazenave R."/>
            <person name="Ahrendt S."/>
            <person name="Wang J."/>
            <person name="Lipzen A."/>
            <person name="Daum C."/>
            <person name="Barry K."/>
            <person name="Grigoriev I.V."/>
            <person name="Favel A."/>
            <person name="Rosso M.N."/>
            <person name="Martin F."/>
        </authorList>
    </citation>
    <scope>NUCLEOTIDE SEQUENCE [LARGE SCALE GENOMIC DNA]</scope>
    <source>
        <strain evidence="3 4">CIRM-BRFM 2984</strain>
    </source>
</reference>
<protein>
    <submittedName>
        <fullName evidence="3">Uncharacterized protein</fullName>
    </submittedName>
</protein>
<feature type="chain" id="PRO_5044716774" evidence="1">
    <location>
        <begin position="22"/>
        <end position="184"/>
    </location>
</feature>
<dbReference type="EMBL" id="JAWWNJ010000195">
    <property type="protein sequence ID" value="KAK6972062.1"/>
    <property type="molecule type" value="Genomic_DNA"/>
</dbReference>
<gene>
    <name evidence="3" type="ORF">R3P38DRAFT_3457733</name>
    <name evidence="2" type="ORF">R3P38DRAFT_3487047</name>
</gene>
<evidence type="ECO:0000256" key="1">
    <source>
        <dbReference type="SAM" id="SignalP"/>
    </source>
</evidence>
<dbReference type="Proteomes" id="UP001362999">
    <property type="component" value="Unassembled WGS sequence"/>
</dbReference>
<dbReference type="PANTHER" id="PTHR34305:SF1">
    <property type="entry name" value="SWIM-TYPE DOMAIN-CONTAINING PROTEIN"/>
    <property type="match status" value="1"/>
</dbReference>
<dbReference type="AlphaFoldDB" id="A0AAV9ZIC0"/>
<sequence length="184" mass="20629">MANRPALNLLAAFIAAPNARSASSLVEIPALHETGCCYGLPKIRERPYYSNLKHDFYSQYGERRLTGGIMCMWCTHSICYGFHCIPKGEGRNDVFSALLTRWETVPKRVIYDFACALGPYCMTREPEFFANTQFLIDDFHSVGHTNCSPAAFLKTHCNVDARLSYINSSAGECENSGLGRIRKL</sequence>
<evidence type="ECO:0000313" key="4">
    <source>
        <dbReference type="Proteomes" id="UP001362999"/>
    </source>
</evidence>
<proteinExistence type="predicted"/>
<dbReference type="EMBL" id="JAWWNJ010000145">
    <property type="protein sequence ID" value="KAK6983856.1"/>
    <property type="molecule type" value="Genomic_DNA"/>
</dbReference>
<dbReference type="PANTHER" id="PTHR34305">
    <property type="entry name" value="EXPRESSED PROTEIN"/>
    <property type="match status" value="1"/>
</dbReference>
<evidence type="ECO:0000313" key="2">
    <source>
        <dbReference type="EMBL" id="KAK6972062.1"/>
    </source>
</evidence>
<name>A0AAV9ZIC0_9AGAR</name>
<comment type="caution">
    <text evidence="3">The sequence shown here is derived from an EMBL/GenBank/DDBJ whole genome shotgun (WGS) entry which is preliminary data.</text>
</comment>
<keyword evidence="1" id="KW-0732">Signal</keyword>
<organism evidence="3 4">
    <name type="scientific">Favolaschia claudopus</name>
    <dbReference type="NCBI Taxonomy" id="2862362"/>
    <lineage>
        <taxon>Eukaryota</taxon>
        <taxon>Fungi</taxon>
        <taxon>Dikarya</taxon>
        <taxon>Basidiomycota</taxon>
        <taxon>Agaricomycotina</taxon>
        <taxon>Agaricomycetes</taxon>
        <taxon>Agaricomycetidae</taxon>
        <taxon>Agaricales</taxon>
        <taxon>Marasmiineae</taxon>
        <taxon>Mycenaceae</taxon>
        <taxon>Favolaschia</taxon>
    </lineage>
</organism>
<evidence type="ECO:0000313" key="3">
    <source>
        <dbReference type="EMBL" id="KAK6983856.1"/>
    </source>
</evidence>
<keyword evidence="4" id="KW-1185">Reference proteome</keyword>